<accession>A0A9N9GQS2</accession>
<dbReference type="Proteomes" id="UP000789405">
    <property type="component" value="Unassembled WGS sequence"/>
</dbReference>
<evidence type="ECO:0000256" key="1">
    <source>
        <dbReference type="SAM" id="MobiDB-lite"/>
    </source>
</evidence>
<name>A0A9N9GQS2_9GLOM</name>
<feature type="region of interest" description="Disordered" evidence="1">
    <location>
        <begin position="1"/>
        <end position="20"/>
    </location>
</feature>
<proteinExistence type="predicted"/>
<protein>
    <submittedName>
        <fullName evidence="2">10451_t:CDS:1</fullName>
    </submittedName>
</protein>
<dbReference type="AlphaFoldDB" id="A0A9N9GQS2"/>
<evidence type="ECO:0000313" key="3">
    <source>
        <dbReference type="Proteomes" id="UP000789405"/>
    </source>
</evidence>
<sequence length="165" mass="18659">MSTHAQGEKKETELSEKLEPLKSVQAVDEEISQTTRARRLYKTDSEETFSSTSPESITYVFRRSHFISPTSVSTSGLAFNDVNSNYSSLRRYVSSPWPIARPFQEFSNASTSYPDTPIYFPKFSEQIMYAQLLKSTNRDAGNFISPASLNTKSSSDIEEKLVWVS</sequence>
<comment type="caution">
    <text evidence="2">The sequence shown here is derived from an EMBL/GenBank/DDBJ whole genome shotgun (WGS) entry which is preliminary data.</text>
</comment>
<reference evidence="2" key="1">
    <citation type="submission" date="2021-06" db="EMBL/GenBank/DDBJ databases">
        <authorList>
            <person name="Kallberg Y."/>
            <person name="Tangrot J."/>
            <person name="Rosling A."/>
        </authorList>
    </citation>
    <scope>NUCLEOTIDE SEQUENCE</scope>
    <source>
        <strain evidence="2">MA453B</strain>
    </source>
</reference>
<organism evidence="2 3">
    <name type="scientific">Dentiscutata erythropus</name>
    <dbReference type="NCBI Taxonomy" id="1348616"/>
    <lineage>
        <taxon>Eukaryota</taxon>
        <taxon>Fungi</taxon>
        <taxon>Fungi incertae sedis</taxon>
        <taxon>Mucoromycota</taxon>
        <taxon>Glomeromycotina</taxon>
        <taxon>Glomeromycetes</taxon>
        <taxon>Diversisporales</taxon>
        <taxon>Gigasporaceae</taxon>
        <taxon>Dentiscutata</taxon>
    </lineage>
</organism>
<evidence type="ECO:0000313" key="2">
    <source>
        <dbReference type="EMBL" id="CAG8626818.1"/>
    </source>
</evidence>
<gene>
    <name evidence="2" type="ORF">DERYTH_LOCUS8935</name>
</gene>
<dbReference type="EMBL" id="CAJVPY010004739">
    <property type="protein sequence ID" value="CAG8626818.1"/>
    <property type="molecule type" value="Genomic_DNA"/>
</dbReference>
<keyword evidence="3" id="KW-1185">Reference proteome</keyword>